<dbReference type="InterPro" id="IPR013216">
    <property type="entry name" value="Methyltransf_11"/>
</dbReference>
<protein>
    <recommendedName>
        <fullName evidence="1">Methyltransferase type 11 domain-containing protein</fullName>
    </recommendedName>
</protein>
<dbReference type="PANTHER" id="PTHR42912">
    <property type="entry name" value="METHYLTRANSFERASE"/>
    <property type="match status" value="1"/>
</dbReference>
<dbReference type="Proteomes" id="UP000245539">
    <property type="component" value="Unassembled WGS sequence"/>
</dbReference>
<comment type="caution">
    <text evidence="2">The sequence shown here is derived from an EMBL/GenBank/DDBJ whole genome shotgun (WGS) entry which is preliminary data.</text>
</comment>
<dbReference type="RefSeq" id="WP_109838602.1">
    <property type="nucleotide sequence ID" value="NZ_QGKM01000050.1"/>
</dbReference>
<name>A0A317CAA3_9GAMM</name>
<proteinExistence type="predicted"/>
<dbReference type="OrthoDB" id="9791837at2"/>
<dbReference type="InterPro" id="IPR050508">
    <property type="entry name" value="Methyltransf_Superfamily"/>
</dbReference>
<dbReference type="Gene3D" id="3.40.50.150">
    <property type="entry name" value="Vaccinia Virus protein VP39"/>
    <property type="match status" value="1"/>
</dbReference>
<evidence type="ECO:0000259" key="1">
    <source>
        <dbReference type="Pfam" id="PF08241"/>
    </source>
</evidence>
<keyword evidence="3" id="KW-1185">Reference proteome</keyword>
<evidence type="ECO:0000313" key="2">
    <source>
        <dbReference type="EMBL" id="PWQ95071.1"/>
    </source>
</evidence>
<gene>
    <name evidence="2" type="ORF">DKW60_15650</name>
</gene>
<dbReference type="InterPro" id="IPR029063">
    <property type="entry name" value="SAM-dependent_MTases_sf"/>
</dbReference>
<dbReference type="GO" id="GO:0008757">
    <property type="term" value="F:S-adenosylmethionine-dependent methyltransferase activity"/>
    <property type="evidence" value="ECO:0007669"/>
    <property type="project" value="InterPro"/>
</dbReference>
<evidence type="ECO:0000313" key="3">
    <source>
        <dbReference type="Proteomes" id="UP000245539"/>
    </source>
</evidence>
<dbReference type="AlphaFoldDB" id="A0A317CAA3"/>
<reference evidence="2 3" key="1">
    <citation type="submission" date="2018-05" db="EMBL/GenBank/DDBJ databases">
        <title>Leucothrix arctica sp. nov., isolated from Arctic seawater.</title>
        <authorList>
            <person name="Choi A."/>
            <person name="Baek K."/>
        </authorList>
    </citation>
    <scope>NUCLEOTIDE SEQUENCE [LARGE SCALE GENOMIC DNA]</scope>
    <source>
        <strain evidence="2 3">JCM 18388</strain>
    </source>
</reference>
<feature type="domain" description="Methyltransferase type 11" evidence="1">
    <location>
        <begin position="41"/>
        <end position="137"/>
    </location>
</feature>
<dbReference type="CDD" id="cd02440">
    <property type="entry name" value="AdoMet_MTases"/>
    <property type="match status" value="1"/>
</dbReference>
<dbReference type="Pfam" id="PF08241">
    <property type="entry name" value="Methyltransf_11"/>
    <property type="match status" value="1"/>
</dbReference>
<dbReference type="SUPFAM" id="SSF53335">
    <property type="entry name" value="S-adenosyl-L-methionine-dependent methyltransferases"/>
    <property type="match status" value="1"/>
</dbReference>
<accession>A0A317CAA3</accession>
<sequence length="258" mass="27757">MINYDKSATQAIERSYNTPDIARQRLETLKSLALNVGEHVIDIGCGTGFLVNEMAAVVGESGHLAGVDFSQDMLDVAAQRCDTLPQVTLRQGSAESLPFDDVSFDAASCTQVLLYVPEVESAIAELARVLKPGGRLALIETDWRGLVLNSAHSSLTDRIFNAFDEYVPNANLPARLIPMLKAAGFGAIKVDAIPIINTSNSPANFSAGSLAWTADVAVKSNKVTQDEANQWLADIDSKAAAGEYFFCVNRFLFSAVKL</sequence>
<organism evidence="2 3">
    <name type="scientific">Leucothrix pacifica</name>
    <dbReference type="NCBI Taxonomy" id="1247513"/>
    <lineage>
        <taxon>Bacteria</taxon>
        <taxon>Pseudomonadati</taxon>
        <taxon>Pseudomonadota</taxon>
        <taxon>Gammaproteobacteria</taxon>
        <taxon>Thiotrichales</taxon>
        <taxon>Thiotrichaceae</taxon>
        <taxon>Leucothrix</taxon>
    </lineage>
</organism>
<dbReference type="EMBL" id="QGKM01000050">
    <property type="protein sequence ID" value="PWQ95071.1"/>
    <property type="molecule type" value="Genomic_DNA"/>
</dbReference>